<accession>A0A2S8FVV1</accession>
<dbReference type="GO" id="GO:0006352">
    <property type="term" value="P:DNA-templated transcription initiation"/>
    <property type="evidence" value="ECO:0007669"/>
    <property type="project" value="InterPro"/>
</dbReference>
<proteinExistence type="predicted"/>
<dbReference type="InterPro" id="IPR011517">
    <property type="entry name" value="RNA_pol_sigma70_ECF-like"/>
</dbReference>
<dbReference type="EMBL" id="PUHY01000006">
    <property type="protein sequence ID" value="PQO36312.1"/>
    <property type="molecule type" value="Genomic_DNA"/>
</dbReference>
<dbReference type="InterPro" id="IPR014284">
    <property type="entry name" value="RNA_pol_sigma-70_dom"/>
</dbReference>
<protein>
    <submittedName>
        <fullName evidence="5">RNA polymerase subunit sigma</fullName>
    </submittedName>
</protein>
<dbReference type="PANTHER" id="PTHR43133:SF39">
    <property type="entry name" value="SIMILAR TO RNA POLYMERASE SIGMA-E FACTOR"/>
    <property type="match status" value="1"/>
</dbReference>
<dbReference type="Gene3D" id="1.10.10.10">
    <property type="entry name" value="Winged helix-like DNA-binding domain superfamily/Winged helix DNA-binding domain"/>
    <property type="match status" value="1"/>
</dbReference>
<dbReference type="NCBIfam" id="TIGR02937">
    <property type="entry name" value="sigma70-ECF"/>
    <property type="match status" value="1"/>
</dbReference>
<evidence type="ECO:0000256" key="1">
    <source>
        <dbReference type="ARBA" id="ARBA00023015"/>
    </source>
</evidence>
<dbReference type="AlphaFoldDB" id="A0A2S8FVV1"/>
<dbReference type="GO" id="GO:0016987">
    <property type="term" value="F:sigma factor activity"/>
    <property type="evidence" value="ECO:0007669"/>
    <property type="project" value="UniProtKB-KW"/>
</dbReference>
<dbReference type="RefSeq" id="WP_105329602.1">
    <property type="nucleotide sequence ID" value="NZ_PUHY01000006.1"/>
</dbReference>
<evidence type="ECO:0000256" key="3">
    <source>
        <dbReference type="ARBA" id="ARBA00023163"/>
    </source>
</evidence>
<feature type="domain" description="RNA polymerase sigma-70 ECF-like HTH" evidence="4">
    <location>
        <begin position="1"/>
        <end position="67"/>
    </location>
</feature>
<dbReference type="InterPro" id="IPR036388">
    <property type="entry name" value="WH-like_DNA-bd_sf"/>
</dbReference>
<dbReference type="OrthoDB" id="278371at2"/>
<dbReference type="InterPro" id="IPR013324">
    <property type="entry name" value="RNA_pol_sigma_r3/r4-like"/>
</dbReference>
<keyword evidence="3" id="KW-0804">Transcription</keyword>
<organism evidence="5 6">
    <name type="scientific">Blastopirellula marina</name>
    <dbReference type="NCBI Taxonomy" id="124"/>
    <lineage>
        <taxon>Bacteria</taxon>
        <taxon>Pseudomonadati</taxon>
        <taxon>Planctomycetota</taxon>
        <taxon>Planctomycetia</taxon>
        <taxon>Pirellulales</taxon>
        <taxon>Pirellulaceae</taxon>
        <taxon>Blastopirellula</taxon>
    </lineage>
</organism>
<keyword evidence="2" id="KW-0731">Sigma factor</keyword>
<evidence type="ECO:0000313" key="6">
    <source>
        <dbReference type="Proteomes" id="UP000238322"/>
    </source>
</evidence>
<reference evidence="5 6" key="1">
    <citation type="submission" date="2018-02" db="EMBL/GenBank/DDBJ databases">
        <title>Comparative genomes isolates from brazilian mangrove.</title>
        <authorList>
            <person name="Araujo J.E."/>
            <person name="Taketani R.G."/>
            <person name="Silva M.C.P."/>
            <person name="Loureco M.V."/>
            <person name="Andreote F.D."/>
        </authorList>
    </citation>
    <scope>NUCLEOTIDE SEQUENCE [LARGE SCALE GENOMIC DNA]</scope>
    <source>
        <strain evidence="5 6">Hex-1 MGV</strain>
    </source>
</reference>
<feature type="domain" description="RNA polymerase sigma-70 ECF-like HTH" evidence="4">
    <location>
        <begin position="90"/>
        <end position="206"/>
    </location>
</feature>
<dbReference type="InterPro" id="IPR039425">
    <property type="entry name" value="RNA_pol_sigma-70-like"/>
</dbReference>
<dbReference type="Proteomes" id="UP000238322">
    <property type="component" value="Unassembled WGS sequence"/>
</dbReference>
<sequence length="212" mass="23547">MADATELLERINAGDQKAGDQLFPLVYDQLRALAAKHLQGESSAHTLQPTALVHEAYLRLIRPERNSQNGNGHSSSQPQDPAIRYLNAPLADQSHFFAAASQAMRRILVDHARHKKRLKRGAAWSRVPIDLNQLPAETDRLDTPDYLLSLDEALTKLAGVDPTAAELVHLRYFAGLSVQQAATALGISERTAHRTWNFAKAWLYDRISGKEP</sequence>
<dbReference type="InterPro" id="IPR053812">
    <property type="entry name" value="HTH_Sigma70_ECF-like"/>
</dbReference>
<evidence type="ECO:0000313" key="5">
    <source>
        <dbReference type="EMBL" id="PQO36312.1"/>
    </source>
</evidence>
<dbReference type="PANTHER" id="PTHR43133">
    <property type="entry name" value="RNA POLYMERASE ECF-TYPE SIGMA FACTO"/>
    <property type="match status" value="1"/>
</dbReference>
<evidence type="ECO:0000256" key="2">
    <source>
        <dbReference type="ARBA" id="ARBA00023082"/>
    </source>
</evidence>
<name>A0A2S8FVV1_9BACT</name>
<keyword evidence="1" id="KW-0805">Transcription regulation</keyword>
<gene>
    <name evidence="5" type="ORF">C5Y83_10405</name>
</gene>
<dbReference type="SUPFAM" id="SSF88659">
    <property type="entry name" value="Sigma3 and sigma4 domains of RNA polymerase sigma factors"/>
    <property type="match status" value="1"/>
</dbReference>
<dbReference type="NCBIfam" id="TIGR02999">
    <property type="entry name" value="Sig-70_X6"/>
    <property type="match status" value="1"/>
</dbReference>
<comment type="caution">
    <text evidence="5">The sequence shown here is derived from an EMBL/GenBank/DDBJ whole genome shotgun (WGS) entry which is preliminary data.</text>
</comment>
<evidence type="ECO:0000259" key="4">
    <source>
        <dbReference type="Pfam" id="PF07638"/>
    </source>
</evidence>
<dbReference type="Pfam" id="PF07638">
    <property type="entry name" value="Sigma70_ECF"/>
    <property type="match status" value="2"/>
</dbReference>